<keyword evidence="1" id="KW-0812">Transmembrane</keyword>
<dbReference type="RefSeq" id="WP_254182772.1">
    <property type="nucleotide sequence ID" value="NZ_JANARS010000008.1"/>
</dbReference>
<feature type="transmembrane region" description="Helical" evidence="1">
    <location>
        <begin position="57"/>
        <end position="74"/>
    </location>
</feature>
<dbReference type="Proteomes" id="UP001204524">
    <property type="component" value="Unassembled WGS sequence"/>
</dbReference>
<evidence type="ECO:0000313" key="2">
    <source>
        <dbReference type="EMBL" id="MCP3423600.1"/>
    </source>
</evidence>
<gene>
    <name evidence="2" type="ORF">NCI01_17490</name>
</gene>
<comment type="caution">
    <text evidence="2">The sequence shown here is derived from an EMBL/GenBank/DDBJ whole genome shotgun (WGS) entry which is preliminary data.</text>
</comment>
<accession>A0ABT1L0R7</accession>
<keyword evidence="3" id="KW-1185">Reference proteome</keyword>
<reference evidence="2 3" key="1">
    <citation type="submission" date="2022-06" db="EMBL/GenBank/DDBJ databases">
        <authorList>
            <person name="So Y."/>
        </authorList>
    </citation>
    <scope>NUCLEOTIDE SEQUENCE [LARGE SCALE GENOMIC DNA]</scope>
    <source>
        <strain evidence="2 3">STR3</strain>
    </source>
</reference>
<keyword evidence="1" id="KW-1133">Transmembrane helix</keyword>
<sequence>MTLTMRRTLLWLTAVVGLYVGLWSAGAPKSFYDSFPGLGFIWISIDGPYNEHLVRDVGALYLGLAAATALAALQRSEVAAVAASRTIGLAWVVFSVPHLAYHALHLDGLGALDVVAQMISLGSTVVLGGLLMLGPEPARTVRDVGAPATTDP</sequence>
<evidence type="ECO:0000313" key="3">
    <source>
        <dbReference type="Proteomes" id="UP001204524"/>
    </source>
</evidence>
<name>A0ABT1L0R7_9ACTN</name>
<protein>
    <recommendedName>
        <fullName evidence="4">DUF4383 domain-containing protein</fullName>
    </recommendedName>
</protein>
<proteinExistence type="predicted"/>
<organism evidence="2 3">
    <name type="scientific">Nocardioides pinisoli</name>
    <dbReference type="NCBI Taxonomy" id="2950279"/>
    <lineage>
        <taxon>Bacteria</taxon>
        <taxon>Bacillati</taxon>
        <taxon>Actinomycetota</taxon>
        <taxon>Actinomycetes</taxon>
        <taxon>Propionibacteriales</taxon>
        <taxon>Nocardioidaceae</taxon>
        <taxon>Nocardioides</taxon>
    </lineage>
</organism>
<evidence type="ECO:0008006" key="4">
    <source>
        <dbReference type="Google" id="ProtNLM"/>
    </source>
</evidence>
<feature type="transmembrane region" description="Helical" evidence="1">
    <location>
        <begin position="86"/>
        <end position="104"/>
    </location>
</feature>
<feature type="transmembrane region" description="Helical" evidence="1">
    <location>
        <begin position="110"/>
        <end position="133"/>
    </location>
</feature>
<dbReference type="EMBL" id="JANARS010000008">
    <property type="protein sequence ID" value="MCP3423600.1"/>
    <property type="molecule type" value="Genomic_DNA"/>
</dbReference>
<keyword evidence="1" id="KW-0472">Membrane</keyword>
<evidence type="ECO:0000256" key="1">
    <source>
        <dbReference type="SAM" id="Phobius"/>
    </source>
</evidence>